<reference evidence="3" key="1">
    <citation type="journal article" date="2019" name="Int. J. Syst. Evol. Microbiol.">
        <title>The Global Catalogue of Microorganisms (GCM) 10K type strain sequencing project: providing services to taxonomists for standard genome sequencing and annotation.</title>
        <authorList>
            <consortium name="The Broad Institute Genomics Platform"/>
            <consortium name="The Broad Institute Genome Sequencing Center for Infectious Disease"/>
            <person name="Wu L."/>
            <person name="Ma J."/>
        </authorList>
    </citation>
    <scope>NUCLEOTIDE SEQUENCE [LARGE SCALE GENOMIC DNA]</scope>
    <source>
        <strain evidence="3">CGMCC 1.14966</strain>
    </source>
</reference>
<evidence type="ECO:0000313" key="3">
    <source>
        <dbReference type="Proteomes" id="UP000637774"/>
    </source>
</evidence>
<keyword evidence="3" id="KW-1185">Reference proteome</keyword>
<evidence type="ECO:0000259" key="1">
    <source>
        <dbReference type="Pfam" id="PF13559"/>
    </source>
</evidence>
<evidence type="ECO:0000313" key="2">
    <source>
        <dbReference type="EMBL" id="GGH78679.1"/>
    </source>
</evidence>
<feature type="domain" description="Protein-glutamine gamma-glutamyltransferase-like C-terminal" evidence="1">
    <location>
        <begin position="195"/>
        <end position="259"/>
    </location>
</feature>
<accession>A0ABQ1ZW16</accession>
<protein>
    <recommendedName>
        <fullName evidence="1">Protein-glutamine gamma-glutamyltransferase-like C-terminal domain-containing protein</fullName>
    </recommendedName>
</protein>
<dbReference type="EMBL" id="BMGY01000001">
    <property type="protein sequence ID" value="GGH78679.1"/>
    <property type="molecule type" value="Genomic_DNA"/>
</dbReference>
<comment type="caution">
    <text evidence="2">The sequence shown here is derived from an EMBL/GenBank/DDBJ whole genome shotgun (WGS) entry which is preliminary data.</text>
</comment>
<dbReference type="InterPro" id="IPR025403">
    <property type="entry name" value="TgpA-like_C"/>
</dbReference>
<sequence>MVLFDLRKFLVQLLLTPVGRPTRVAGRLLLGLLLAAGAPVLAAPTPVTLAAAQRQRPQALPPDRSTTLPPRRANAARLRELAAQREFRYVEPAASTDAWDAFWARVWHWLGGLMSTPASRVAWKYGIYAAVLGVLVYAVLKLLQVDITGVFGRSGRRSPLAYNTAAENIHEVDFPTRIAEAEAAGNFRLATRLGYLEVLKRLTDRGLINWQPDKTNHAYLAELAPGVLADSFRSATREFEYVWYGELRLNAALYQQARTNQRAVVATLAGSRPAPLAPVASPNTLPA</sequence>
<gene>
    <name evidence="2" type="ORF">GCM10011495_01280</name>
</gene>
<name>A0ABQ1ZW16_9BACT</name>
<dbReference type="Pfam" id="PF13559">
    <property type="entry name" value="DUF4129"/>
    <property type="match status" value="1"/>
</dbReference>
<dbReference type="Proteomes" id="UP000637774">
    <property type="component" value="Unassembled WGS sequence"/>
</dbReference>
<organism evidence="2 3">
    <name type="scientific">Hymenobacter frigidus</name>
    <dbReference type="NCBI Taxonomy" id="1524095"/>
    <lineage>
        <taxon>Bacteria</taxon>
        <taxon>Pseudomonadati</taxon>
        <taxon>Bacteroidota</taxon>
        <taxon>Cytophagia</taxon>
        <taxon>Cytophagales</taxon>
        <taxon>Hymenobacteraceae</taxon>
        <taxon>Hymenobacter</taxon>
    </lineage>
</organism>
<proteinExistence type="predicted"/>
<dbReference type="RefSeq" id="WP_188560072.1">
    <property type="nucleotide sequence ID" value="NZ_BMGY01000001.1"/>
</dbReference>